<evidence type="ECO:0000313" key="5">
    <source>
        <dbReference type="Proteomes" id="UP000186817"/>
    </source>
</evidence>
<reference evidence="4 5" key="1">
    <citation type="submission" date="2016-02" db="EMBL/GenBank/DDBJ databases">
        <title>Genome analysis of coral dinoflagellate symbionts highlights evolutionary adaptations to a symbiotic lifestyle.</title>
        <authorList>
            <person name="Aranda M."/>
            <person name="Li Y."/>
            <person name="Liew Y.J."/>
            <person name="Baumgarten S."/>
            <person name="Simakov O."/>
            <person name="Wilson M."/>
            <person name="Piel J."/>
            <person name="Ashoor H."/>
            <person name="Bougouffa S."/>
            <person name="Bajic V.B."/>
            <person name="Ryu T."/>
            <person name="Ravasi T."/>
            <person name="Bayer T."/>
            <person name="Micklem G."/>
            <person name="Kim H."/>
            <person name="Bhak J."/>
            <person name="Lajeunesse T.C."/>
            <person name="Voolstra C.R."/>
        </authorList>
    </citation>
    <scope>NUCLEOTIDE SEQUENCE [LARGE SCALE GENOMIC DNA]</scope>
    <source>
        <strain evidence="4 5">CCMP2467</strain>
    </source>
</reference>
<dbReference type="OrthoDB" id="4772757at2759"/>
<protein>
    <recommendedName>
        <fullName evidence="3">WWE domain-containing protein</fullName>
    </recommendedName>
</protein>
<dbReference type="InterPro" id="IPR018123">
    <property type="entry name" value="WWE-dom_subgr"/>
</dbReference>
<dbReference type="EMBL" id="LSRX01000345">
    <property type="protein sequence ID" value="OLP99929.1"/>
    <property type="molecule type" value="Genomic_DNA"/>
</dbReference>
<keyword evidence="5" id="KW-1185">Reference proteome</keyword>
<dbReference type="SMART" id="SM00678">
    <property type="entry name" value="WWE"/>
    <property type="match status" value="1"/>
</dbReference>
<dbReference type="Proteomes" id="UP000186817">
    <property type="component" value="Unassembled WGS sequence"/>
</dbReference>
<dbReference type="Gene3D" id="3.30.720.50">
    <property type="match status" value="1"/>
</dbReference>
<proteinExistence type="predicted"/>
<name>A0A1Q9DXQ2_SYMMI</name>
<feature type="domain" description="WWE" evidence="3">
    <location>
        <begin position="130"/>
        <end position="207"/>
    </location>
</feature>
<evidence type="ECO:0000256" key="2">
    <source>
        <dbReference type="SAM" id="MobiDB-lite"/>
    </source>
</evidence>
<organism evidence="4 5">
    <name type="scientific">Symbiodinium microadriaticum</name>
    <name type="common">Dinoflagellate</name>
    <name type="synonym">Zooxanthella microadriatica</name>
    <dbReference type="NCBI Taxonomy" id="2951"/>
    <lineage>
        <taxon>Eukaryota</taxon>
        <taxon>Sar</taxon>
        <taxon>Alveolata</taxon>
        <taxon>Dinophyceae</taxon>
        <taxon>Suessiales</taxon>
        <taxon>Symbiodiniaceae</taxon>
        <taxon>Symbiodinium</taxon>
    </lineage>
</organism>
<feature type="region of interest" description="Disordered" evidence="2">
    <location>
        <begin position="1"/>
        <end position="56"/>
    </location>
</feature>
<dbReference type="InterPro" id="IPR004170">
    <property type="entry name" value="WWE_dom"/>
</dbReference>
<evidence type="ECO:0000259" key="3">
    <source>
        <dbReference type="PROSITE" id="PS50918"/>
    </source>
</evidence>
<evidence type="ECO:0000256" key="1">
    <source>
        <dbReference type="SAM" id="Coils"/>
    </source>
</evidence>
<dbReference type="InterPro" id="IPR037197">
    <property type="entry name" value="WWE_dom_sf"/>
</dbReference>
<keyword evidence="1" id="KW-0175">Coiled coil</keyword>
<feature type="coiled-coil region" evidence="1">
    <location>
        <begin position="231"/>
        <end position="258"/>
    </location>
</feature>
<feature type="compositionally biased region" description="Basic residues" evidence="2">
    <location>
        <begin position="1"/>
        <end position="16"/>
    </location>
</feature>
<sequence>MAISKNRKNRNRRRQRLQAEAEVCNSETAEAAACGSSETPKDGVQEQTFHGDQAPKTDVVTELQEALRQARGDLLLLKKSNKGLLIQLRRVRSSNTALQKKLDDKTRMLEKKQEFNAALVDGLRQVGTRTCSEASGRYETVACWEYLEREPDSWRRYLPDAEQALEEAHWGKLPELTIIGSGFRYLINFSAMTQTNVETRKTRTVRRREIPLHADAVLKMTTETEHLRGENQHLNSVLRKKTEEIQELEKEVHSKARHIDDLHWSVQCLHESARKTDQQYAKLHSEHSALKNYIHGSDKLQSELEQDRLRYCKILISQLPPKPLDELARHVCRSLSVEDPKYAFLSRQFQSSR</sequence>
<dbReference type="AlphaFoldDB" id="A0A1Q9DXQ2"/>
<gene>
    <name evidence="4" type="ORF">AK812_SmicGene49132</name>
</gene>
<comment type="caution">
    <text evidence="4">The sequence shown here is derived from an EMBL/GenBank/DDBJ whole genome shotgun (WGS) entry which is preliminary data.</text>
</comment>
<dbReference type="Pfam" id="PF02825">
    <property type="entry name" value="WWE"/>
    <property type="match status" value="1"/>
</dbReference>
<dbReference type="PROSITE" id="PS50918">
    <property type="entry name" value="WWE"/>
    <property type="match status" value="1"/>
</dbReference>
<evidence type="ECO:0000313" key="4">
    <source>
        <dbReference type="EMBL" id="OLP99929.1"/>
    </source>
</evidence>
<dbReference type="GO" id="GO:0008270">
    <property type="term" value="F:zinc ion binding"/>
    <property type="evidence" value="ECO:0007669"/>
    <property type="project" value="InterPro"/>
</dbReference>
<dbReference type="SUPFAM" id="SSF117839">
    <property type="entry name" value="WWE domain"/>
    <property type="match status" value="1"/>
</dbReference>
<accession>A0A1Q9DXQ2</accession>